<sequence>MSWHPNHDDQTILTRHPSLETSEVTTSRALMRFTAEQLQRCAAFHEAAHTVLFLHAGIGVKSVWISPAIKPGEAGKPLGRTDMETSTAPLDQFIVAVAAGERAEDRWMREAGVWTPVRAWAAERSNLGDRDFVRSLVRQHLDSELTFGVTDEGWSDYSAIHAAADRALDEKWGGVLALADALLDRLHLDGEEATRVVGGAR</sequence>
<dbReference type="GO" id="GO:0004222">
    <property type="term" value="F:metalloendopeptidase activity"/>
    <property type="evidence" value="ECO:0007669"/>
    <property type="project" value="InterPro"/>
</dbReference>
<organism evidence="1 2">
    <name type="scientific">Streptomyces coelicolor (strain ATCC BAA-471 / A3(2) / M145)</name>
    <dbReference type="NCBI Taxonomy" id="100226"/>
    <lineage>
        <taxon>Bacteria</taxon>
        <taxon>Bacillati</taxon>
        <taxon>Actinomycetota</taxon>
        <taxon>Actinomycetes</taxon>
        <taxon>Kitasatosporales</taxon>
        <taxon>Streptomycetaceae</taxon>
        <taxon>Streptomyces</taxon>
        <taxon>Streptomyces albidoflavus group</taxon>
    </lineage>
</organism>
<keyword evidence="2" id="KW-1185">Reference proteome</keyword>
<reference evidence="1 2" key="4">
    <citation type="journal article" date="2009" name="Mol. Microbiol.">
        <title>Extracellular signalling, translational control, two repressors and an activator all contribute to the regulation of methylenomycin production in Streptomyces coelicolor.</title>
        <authorList>
            <person name="O'Rourke S."/>
            <person name="Wietzorrek A."/>
            <person name="Fowler K."/>
            <person name="Corre C."/>
            <person name="Challis G.L."/>
            <person name="Chater K.F."/>
        </authorList>
    </citation>
    <scope>NUCLEOTIDE SEQUENCE [LARGE SCALE GENOMIC DNA]</scope>
    <source>
        <strain evidence="2">ATCC BAA-471 / A3(2) / M145</strain>
    </source>
</reference>
<dbReference type="GO" id="GO:0004176">
    <property type="term" value="F:ATP-dependent peptidase activity"/>
    <property type="evidence" value="ECO:0007669"/>
    <property type="project" value="InterPro"/>
</dbReference>
<dbReference type="GO" id="GO:0005524">
    <property type="term" value="F:ATP binding"/>
    <property type="evidence" value="ECO:0007669"/>
    <property type="project" value="InterPro"/>
</dbReference>
<reference evidence="1 2" key="3">
    <citation type="journal article" date="2008" name="Proc. Natl. Acad. Sci. U.S.A.">
        <title>2-Alkyl-4-hydroxymethylfuran-3-carboxylic acids, antibiotic production inducers discovered by Streptomyces coelicolor genome mining.</title>
        <authorList>
            <person name="Corre C."/>
            <person name="Song L."/>
            <person name="O'Rourke S."/>
            <person name="Chater K.F."/>
            <person name="Challis G.L."/>
        </authorList>
    </citation>
    <scope>NUCLEOTIDE SEQUENCE [LARGE SCALE GENOMIC DNA]</scope>
    <source>
        <strain evidence="2">ATCC BAA-471 / A3(2) / M145</strain>
    </source>
</reference>
<protein>
    <recommendedName>
        <fullName evidence="3">Peptidase M41 domain-containing protein</fullName>
    </recommendedName>
</protein>
<dbReference type="EMBL" id="AL589148">
    <property type="protein sequence ID" value="CAC36629.1"/>
    <property type="molecule type" value="Genomic_DNA"/>
</dbReference>
<proteinExistence type="predicted"/>
<dbReference type="RefSeq" id="WP_011039407.1">
    <property type="nucleotide sequence ID" value="NC_003903.1"/>
</dbReference>
<reference evidence="1 2" key="1">
    <citation type="journal article" date="1998" name="J. Bacteriol.">
        <title>Cloning and physical mapping of the EcoRI fragments of the giant linear plasmid SCP1.</title>
        <authorList>
            <person name="Redenbach M."/>
            <person name="Ikeda K."/>
            <person name="Yamasaki M."/>
            <person name="Kinashi H."/>
        </authorList>
    </citation>
    <scope>NUCLEOTIDE SEQUENCE [LARGE SCALE GENOMIC DNA]</scope>
    <source>
        <strain evidence="2">ATCC BAA-471 / A3(2) / M145</strain>
    </source>
</reference>
<gene>
    <name evidence="1" type="ordered locus">SCP1.108</name>
</gene>
<dbReference type="PATRIC" id="fig|100226.15.peg.8057"/>
<dbReference type="Proteomes" id="UP000001973">
    <property type="component" value="Plasmid SCP1"/>
</dbReference>
<evidence type="ECO:0000313" key="1">
    <source>
        <dbReference type="EMBL" id="CAC36629.1"/>
    </source>
</evidence>
<geneLocation type="plasmid" evidence="2">
    <name>SCP1</name>
</geneLocation>
<dbReference type="OrthoDB" id="4188141at2"/>
<dbReference type="HOGENOM" id="CLU_1359722_0_0_11"/>
<dbReference type="InterPro" id="IPR037219">
    <property type="entry name" value="Peptidase_M41-like"/>
</dbReference>
<dbReference type="STRING" id="100226.gene:17765613"/>
<dbReference type="InParanoid" id="Q9AD42"/>
<name>Q9AD42_STRCO</name>
<reference evidence="2" key="2">
    <citation type="journal article" date="2002" name="Nature">
        <title>Complete genome sequence of the model actinomycete Streptomyces coelicolor A3(2).</title>
        <authorList>
            <person name="Bentley S.D."/>
            <person name="Chater K.F."/>
            <person name="Cerdeno-Tarraga A.M."/>
            <person name="Challis G.L."/>
            <person name="Thomson N.R."/>
            <person name="James K.D."/>
            <person name="Harris D.E."/>
            <person name="Quail M.A."/>
            <person name="Kieser H."/>
            <person name="Harper D."/>
            <person name="Bateman A."/>
            <person name="Brown S."/>
            <person name="Chandra G."/>
            <person name="Chen C.W."/>
            <person name="Collins M."/>
            <person name="Cronin A."/>
            <person name="Fraser A."/>
            <person name="Goble A."/>
            <person name="Hidalgo J."/>
            <person name="Hornsby T."/>
            <person name="Howarth S."/>
            <person name="Huang C.H."/>
            <person name="Kieser T."/>
            <person name="Larke L."/>
            <person name="Murphy L."/>
            <person name="Oliver K."/>
            <person name="O'Neil S."/>
            <person name="Rabbinowitsch E."/>
            <person name="Rajandream M.A."/>
            <person name="Rutherford K."/>
            <person name="Rutter S."/>
            <person name="Seeger K."/>
            <person name="Saunders D."/>
            <person name="Sharp S."/>
            <person name="Squares R."/>
            <person name="Squares S."/>
            <person name="Taylor K."/>
            <person name="Warren T."/>
            <person name="Wietzorrek A."/>
            <person name="Woodward J."/>
            <person name="Barrell B.G."/>
            <person name="Parkhill J."/>
            <person name="Hopwood D.A."/>
        </authorList>
    </citation>
    <scope>NUCLEOTIDE SEQUENCE [LARGE SCALE GENOMIC DNA]</scope>
    <source>
        <strain evidence="2">ATCC BAA-471 / A3(2) / M145</strain>
    </source>
</reference>
<dbReference type="GO" id="GO:0006508">
    <property type="term" value="P:proteolysis"/>
    <property type="evidence" value="ECO:0007669"/>
    <property type="project" value="InterPro"/>
</dbReference>
<evidence type="ECO:0008006" key="3">
    <source>
        <dbReference type="Google" id="ProtNLM"/>
    </source>
</evidence>
<dbReference type="AlphaFoldDB" id="Q9AD42"/>
<dbReference type="SUPFAM" id="SSF140990">
    <property type="entry name" value="FtsH protease domain-like"/>
    <property type="match status" value="1"/>
</dbReference>
<accession>Q9AD42</accession>
<evidence type="ECO:0000313" key="2">
    <source>
        <dbReference type="Proteomes" id="UP000001973"/>
    </source>
</evidence>
<dbReference type="KEGG" id="sco:SCP1.108"/>